<gene>
    <name evidence="1" type="ORF">ACE1CA_20180</name>
</gene>
<protein>
    <submittedName>
        <fullName evidence="1">Uncharacterized protein</fullName>
    </submittedName>
</protein>
<reference evidence="1 2" key="1">
    <citation type="submission" date="2024-09" db="EMBL/GenBank/DDBJ databases">
        <title>Floridaenema gen nov. (Aerosakkonemataceae, Aerosakkonematales ord. nov., Cyanobacteria) from benthic tropical and subtropical fresh waters, with the description of four new species.</title>
        <authorList>
            <person name="Moretto J.A."/>
            <person name="Berthold D.E."/>
            <person name="Lefler F.W."/>
            <person name="Huang I.-S."/>
            <person name="Laughinghouse H. IV."/>
        </authorList>
    </citation>
    <scope>NUCLEOTIDE SEQUENCE [LARGE SCALE GENOMIC DNA]</scope>
    <source>
        <strain evidence="1 2">BLCC-F167</strain>
    </source>
</reference>
<organism evidence="1 2">
    <name type="scientific">Floridaenema evergladense BLCC-F167</name>
    <dbReference type="NCBI Taxonomy" id="3153639"/>
    <lineage>
        <taxon>Bacteria</taxon>
        <taxon>Bacillati</taxon>
        <taxon>Cyanobacteriota</taxon>
        <taxon>Cyanophyceae</taxon>
        <taxon>Oscillatoriophycideae</taxon>
        <taxon>Aerosakkonematales</taxon>
        <taxon>Aerosakkonemataceae</taxon>
        <taxon>Floridanema</taxon>
        <taxon>Floridanema evergladense</taxon>
    </lineage>
</organism>
<evidence type="ECO:0000313" key="2">
    <source>
        <dbReference type="Proteomes" id="UP001576780"/>
    </source>
</evidence>
<evidence type="ECO:0000313" key="1">
    <source>
        <dbReference type="EMBL" id="MFB2836852.1"/>
    </source>
</evidence>
<dbReference type="Proteomes" id="UP001576780">
    <property type="component" value="Unassembled WGS sequence"/>
</dbReference>
<name>A0ABV4WPN7_9CYAN</name>
<keyword evidence="2" id="KW-1185">Reference proteome</keyword>
<dbReference type="EMBL" id="JBHFNT010000182">
    <property type="protein sequence ID" value="MFB2836852.1"/>
    <property type="molecule type" value="Genomic_DNA"/>
</dbReference>
<accession>A0ABV4WPN7</accession>
<sequence length="87" mass="9871">MKQVGVEELKERSLDYLTGNEALAIEHNGEVVGFYYPKKRPNQEEVECAVKQLSETVQRVLAETGMTEDELADLFDTSKPFPYDTNS</sequence>
<comment type="caution">
    <text evidence="1">The sequence shown here is derived from an EMBL/GenBank/DDBJ whole genome shotgun (WGS) entry which is preliminary data.</text>
</comment>
<proteinExistence type="predicted"/>
<dbReference type="RefSeq" id="WP_413279218.1">
    <property type="nucleotide sequence ID" value="NZ_JBHFNT010000182.1"/>
</dbReference>